<dbReference type="PANTHER" id="PTHR34301:SF8">
    <property type="entry name" value="ATPASE DOMAIN-CONTAINING PROTEIN"/>
    <property type="match status" value="1"/>
</dbReference>
<dbReference type="Gene3D" id="3.40.50.300">
    <property type="entry name" value="P-loop containing nucleotide triphosphate hydrolases"/>
    <property type="match status" value="1"/>
</dbReference>
<organism evidence="3 4">
    <name type="scientific">Pollutimonas bauzanensis</name>
    <dbReference type="NCBI Taxonomy" id="658167"/>
    <lineage>
        <taxon>Bacteria</taxon>
        <taxon>Pseudomonadati</taxon>
        <taxon>Pseudomonadota</taxon>
        <taxon>Betaproteobacteria</taxon>
        <taxon>Burkholderiales</taxon>
        <taxon>Alcaligenaceae</taxon>
        <taxon>Pollutimonas</taxon>
    </lineage>
</organism>
<dbReference type="SUPFAM" id="SSF52540">
    <property type="entry name" value="P-loop containing nucleoside triphosphate hydrolases"/>
    <property type="match status" value="1"/>
</dbReference>
<proteinExistence type="predicted"/>
<accession>A0A1M5ZFE2</accession>
<protein>
    <submittedName>
        <fullName evidence="3">AAA ATPase domain-containing protein</fullName>
    </submittedName>
</protein>
<sequence>MDPRDNPFVPGAGTPPPELAGRHDVLERAEIALTRIQRGRPSKSLIVVGLRGVGKTVLLVRFQDQAERQGYQATLIEAHEGKSLPELLIPPLRKMLYSLSVTAAAGEKGRKALRALRSFIGTVKVSYGDFELGIEPEKGVADSGDLEVDLGDLFVAVGEAAAERATAVALCIDEMQYLSSKEFSALIMAVHKVSQRNLPLVIVGAGLPQILGLAGQSKSYAERLFDYPSVGALSSEDAKAALVAPAAATGVEFASAALDKIVSLTKGYPYFLQQWGYEVWNIAAESPISLLDVEVATNAAIRALDESFFRVRFDRCTPSEKRYMRALAQLGEGSKRSGDVAEALNVKVTSIGPTRSKLILKGMIYSPQHGETAFTVPLFDEYMRRVMPGEDWRHV</sequence>
<keyword evidence="4" id="KW-1185">Reference proteome</keyword>
<dbReference type="Pfam" id="PF13191">
    <property type="entry name" value="AAA_16"/>
    <property type="match status" value="1"/>
</dbReference>
<evidence type="ECO:0000313" key="4">
    <source>
        <dbReference type="Proteomes" id="UP000184226"/>
    </source>
</evidence>
<dbReference type="AlphaFoldDB" id="A0A1M5ZFE2"/>
<dbReference type="EMBL" id="FQXE01000014">
    <property type="protein sequence ID" value="SHI22958.1"/>
    <property type="molecule type" value="Genomic_DNA"/>
</dbReference>
<gene>
    <name evidence="3" type="ORF">SAMN04488135_11497</name>
</gene>
<dbReference type="PANTHER" id="PTHR34301">
    <property type="entry name" value="DNA-BINDING PROTEIN-RELATED"/>
    <property type="match status" value="1"/>
</dbReference>
<evidence type="ECO:0000313" key="3">
    <source>
        <dbReference type="EMBL" id="SHI22958.1"/>
    </source>
</evidence>
<dbReference type="InterPro" id="IPR027417">
    <property type="entry name" value="P-loop_NTPase"/>
</dbReference>
<dbReference type="STRING" id="658167.SAMN04488135_11497"/>
<feature type="region of interest" description="Disordered" evidence="1">
    <location>
        <begin position="1"/>
        <end position="20"/>
    </location>
</feature>
<feature type="domain" description="Orc1-like AAA ATPase" evidence="2">
    <location>
        <begin position="18"/>
        <end position="202"/>
    </location>
</feature>
<dbReference type="Proteomes" id="UP000184226">
    <property type="component" value="Unassembled WGS sequence"/>
</dbReference>
<evidence type="ECO:0000259" key="2">
    <source>
        <dbReference type="Pfam" id="PF13191"/>
    </source>
</evidence>
<dbReference type="OrthoDB" id="2020141at2"/>
<evidence type="ECO:0000256" key="1">
    <source>
        <dbReference type="SAM" id="MobiDB-lite"/>
    </source>
</evidence>
<reference evidence="3 4" key="1">
    <citation type="submission" date="2016-11" db="EMBL/GenBank/DDBJ databases">
        <authorList>
            <person name="Jaros S."/>
            <person name="Januszkiewicz K."/>
            <person name="Wedrychowicz H."/>
        </authorList>
    </citation>
    <scope>NUCLEOTIDE SEQUENCE [LARGE SCALE GENOMIC DNA]</scope>
    <source>
        <strain evidence="3 4">CGMCC 1.10190</strain>
    </source>
</reference>
<dbReference type="InterPro" id="IPR041664">
    <property type="entry name" value="AAA_16"/>
</dbReference>
<dbReference type="RefSeq" id="WP_073107341.1">
    <property type="nucleotide sequence ID" value="NZ_FQXE01000014.1"/>
</dbReference>
<name>A0A1M5ZFE2_9BURK</name>